<dbReference type="Gene3D" id="1.10.3120.10">
    <property type="entry name" value="Trigger factor, C-terminal domain"/>
    <property type="match status" value="1"/>
</dbReference>
<dbReference type="Gene3D" id="3.30.70.1050">
    <property type="entry name" value="Trigger factor ribosome-binding domain"/>
    <property type="match status" value="1"/>
</dbReference>
<dbReference type="PATRIC" id="fig|1305737.6.peg.3567"/>
<dbReference type="InterPro" id="IPR005215">
    <property type="entry name" value="Trig_fac"/>
</dbReference>
<proteinExistence type="predicted"/>
<evidence type="ECO:0000313" key="2">
    <source>
        <dbReference type="EMBL" id="KPQ13051.1"/>
    </source>
</evidence>
<dbReference type="AlphaFoldDB" id="A0A0P8A5Q8"/>
<comment type="caution">
    <text evidence="2">The sequence shown here is derived from an EMBL/GenBank/DDBJ whole genome shotgun (WGS) entry which is preliminary data.</text>
</comment>
<dbReference type="OrthoDB" id="9767721at2"/>
<dbReference type="GO" id="GO:0044183">
    <property type="term" value="F:protein folding chaperone"/>
    <property type="evidence" value="ECO:0007669"/>
    <property type="project" value="TreeGrafter"/>
</dbReference>
<dbReference type="PIRSF" id="PIRSF003095">
    <property type="entry name" value="Trigger_factor"/>
    <property type="match status" value="1"/>
</dbReference>
<sequence>MEITLDKHSANQASIKIKLTEADYQPKVDAKLKDYAKKVSIKGFRPGKAPVSMVKNIYGTSILVDEINSILGDSLNNYIKEQSFRILGDPLPVEKVEDEIDWKKQKDFDFEYKIGFVENFELPIDENLEAVKYQIQVDDKLVDETIQNLKSQYGESTNPESVEAGDHVYGDFKAKEGDIEHTVSLDLSKITKKLAEKFIGKGKEDVVDFDAKDVKKGQWEEAFGLTEEDAKDLSGALSFTIKNVNRKAEAEMNQEFFDKIFGPDQVKTEEEFTAKVKETLQASYDRESQVFTEEELKKTLVEKANLDLPEDFLKEWLLRANEGKVTEKDVENEFPAYSRQLVWSLISNEIARANDIKAEHADVIEKTKEMVREQFASSGLGSQLEASMDMFVDNYLQGNEGQNYMNMLTSAQNDKVLAYVQEKIKLVEKNLSIDDFKELLEK</sequence>
<dbReference type="PANTHER" id="PTHR30560">
    <property type="entry name" value="TRIGGER FACTOR CHAPERONE AND PEPTIDYL-PROLYL CIS/TRANS ISOMERASE"/>
    <property type="match status" value="1"/>
</dbReference>
<dbReference type="GO" id="GO:0051083">
    <property type="term" value="P:'de novo' cotranslational protein folding"/>
    <property type="evidence" value="ECO:0007669"/>
    <property type="project" value="TreeGrafter"/>
</dbReference>
<gene>
    <name evidence="2" type="primary">tig</name>
    <name evidence="2" type="ORF">HLUCCX10_14170</name>
</gene>
<protein>
    <submittedName>
        <fullName evidence="2">Trigger factor Tig</fullName>
    </submittedName>
</protein>
<dbReference type="GO" id="GO:0043022">
    <property type="term" value="F:ribosome binding"/>
    <property type="evidence" value="ECO:0007669"/>
    <property type="project" value="TreeGrafter"/>
</dbReference>
<dbReference type="SUPFAM" id="SSF109998">
    <property type="entry name" value="Triger factor/SurA peptide-binding domain-like"/>
    <property type="match status" value="1"/>
</dbReference>
<evidence type="ECO:0000259" key="1">
    <source>
        <dbReference type="Pfam" id="PF05697"/>
    </source>
</evidence>
<dbReference type="Proteomes" id="UP000050421">
    <property type="component" value="Unassembled WGS sequence"/>
</dbReference>
<name>A0A0P8A5Q8_9BACT</name>
<dbReference type="InterPro" id="IPR036611">
    <property type="entry name" value="Trigger_fac_ribosome-bd_sf"/>
</dbReference>
<dbReference type="NCBIfam" id="TIGR00115">
    <property type="entry name" value="tig"/>
    <property type="match status" value="1"/>
</dbReference>
<dbReference type="STRING" id="1305737.GCA_000526355_00131"/>
<reference evidence="2 3" key="1">
    <citation type="submission" date="2015-09" db="EMBL/GenBank/DDBJ databases">
        <title>Identification and resolution of microdiversity through metagenomic sequencing of parallel consortia.</title>
        <authorList>
            <person name="Nelson W.C."/>
            <person name="Romine M.F."/>
            <person name="Lindemann S.R."/>
        </authorList>
    </citation>
    <scope>NUCLEOTIDE SEQUENCE [LARGE SCALE GENOMIC DNA]</scope>
    <source>
        <strain evidence="2">HL-49</strain>
    </source>
</reference>
<dbReference type="InterPro" id="IPR008881">
    <property type="entry name" value="Trigger_fac_ribosome-bd_bac"/>
</dbReference>
<dbReference type="GO" id="GO:0015031">
    <property type="term" value="P:protein transport"/>
    <property type="evidence" value="ECO:0007669"/>
    <property type="project" value="InterPro"/>
</dbReference>
<dbReference type="GO" id="GO:0003755">
    <property type="term" value="F:peptidyl-prolyl cis-trans isomerase activity"/>
    <property type="evidence" value="ECO:0007669"/>
    <property type="project" value="TreeGrafter"/>
</dbReference>
<evidence type="ECO:0000313" key="3">
    <source>
        <dbReference type="Proteomes" id="UP000050421"/>
    </source>
</evidence>
<dbReference type="Pfam" id="PF05697">
    <property type="entry name" value="Trigger_N"/>
    <property type="match status" value="1"/>
</dbReference>
<dbReference type="eggNOG" id="COG0544">
    <property type="taxonomic scope" value="Bacteria"/>
</dbReference>
<dbReference type="GO" id="GO:0043335">
    <property type="term" value="P:protein unfolding"/>
    <property type="evidence" value="ECO:0007669"/>
    <property type="project" value="TreeGrafter"/>
</dbReference>
<organism evidence="2 3">
    <name type="scientific">Algoriphagus marincola HL-49</name>
    <dbReference type="NCBI Taxonomy" id="1305737"/>
    <lineage>
        <taxon>Bacteria</taxon>
        <taxon>Pseudomonadati</taxon>
        <taxon>Bacteroidota</taxon>
        <taxon>Cytophagia</taxon>
        <taxon>Cytophagales</taxon>
        <taxon>Cyclobacteriaceae</taxon>
        <taxon>Algoriphagus</taxon>
    </lineage>
</organism>
<dbReference type="PANTHER" id="PTHR30560:SF3">
    <property type="entry name" value="TRIGGER FACTOR-LIKE PROTEIN TIG, CHLOROPLASTIC"/>
    <property type="match status" value="1"/>
</dbReference>
<dbReference type="InterPro" id="IPR037041">
    <property type="entry name" value="Trigger_fac_C_sf"/>
</dbReference>
<dbReference type="SUPFAM" id="SSF102735">
    <property type="entry name" value="Trigger factor ribosome-binding domain"/>
    <property type="match status" value="1"/>
</dbReference>
<accession>A0A0P8A5Q8</accession>
<dbReference type="EMBL" id="LJXT01000106">
    <property type="protein sequence ID" value="KPQ13051.1"/>
    <property type="molecule type" value="Genomic_DNA"/>
</dbReference>
<feature type="domain" description="Trigger factor ribosome-binding bacterial" evidence="1">
    <location>
        <begin position="1"/>
        <end position="149"/>
    </location>
</feature>
<dbReference type="InterPro" id="IPR027304">
    <property type="entry name" value="Trigger_fact/SurA_dom_sf"/>
</dbReference>